<gene>
    <name evidence="1" type="ORF">V6x_13210</name>
</gene>
<sequence>MQCPAGDSEVFIHYETSPSCNRGIAADSEPVDATSITDDNPVKLSQLQTAADIPFQKTKGRFQSIPYTSTSSCSQSCLVRGNVITGIHIADRTSGRGDGHIAGGRDLSQLDIVAGGQIDGIRSRVDNTRGSKGDLIIGIDVHGTTGRKCAIDVDLTCIQVGISGTNICRSGNGNRIIISGIHCQVCSESGVDGVDNHCISARATCDFGVDGQRICRMCEDNDFAQGRIDLRFSVTHIPIISECDGFGGTGVTEDTIGCGDRVNNRFQTSVGNRGSDFAI</sequence>
<dbReference type="EMBL" id="CP036347">
    <property type="protein sequence ID" value="QDU01640.1"/>
    <property type="molecule type" value="Genomic_DNA"/>
</dbReference>
<name>A0A517W8R8_9PLAN</name>
<evidence type="ECO:0000313" key="2">
    <source>
        <dbReference type="Proteomes" id="UP000320722"/>
    </source>
</evidence>
<accession>A0A517W8R8</accession>
<reference evidence="1 2" key="1">
    <citation type="submission" date="2019-02" db="EMBL/GenBank/DDBJ databases">
        <title>Deep-cultivation of Planctomycetes and their phenomic and genomic characterization uncovers novel biology.</title>
        <authorList>
            <person name="Wiegand S."/>
            <person name="Jogler M."/>
            <person name="Boedeker C."/>
            <person name="Pinto D."/>
            <person name="Vollmers J."/>
            <person name="Rivas-Marin E."/>
            <person name="Kohn T."/>
            <person name="Peeters S.H."/>
            <person name="Heuer A."/>
            <person name="Rast P."/>
            <person name="Oberbeckmann S."/>
            <person name="Bunk B."/>
            <person name="Jeske O."/>
            <person name="Meyerdierks A."/>
            <person name="Storesund J.E."/>
            <person name="Kallscheuer N."/>
            <person name="Luecker S."/>
            <person name="Lage O.M."/>
            <person name="Pohl T."/>
            <person name="Merkel B.J."/>
            <person name="Hornburger P."/>
            <person name="Mueller R.-W."/>
            <person name="Bruemmer F."/>
            <person name="Labrenz M."/>
            <person name="Spormann A.M."/>
            <person name="Op den Camp H."/>
            <person name="Overmann J."/>
            <person name="Amann R."/>
            <person name="Jetten M.S.M."/>
            <person name="Mascher T."/>
            <person name="Medema M.H."/>
            <person name="Devos D.P."/>
            <person name="Kaster A.-K."/>
            <person name="Ovreas L."/>
            <person name="Rohde M."/>
            <person name="Galperin M.Y."/>
            <person name="Jogler C."/>
        </authorList>
    </citation>
    <scope>NUCLEOTIDE SEQUENCE [LARGE SCALE GENOMIC DNA]</scope>
    <source>
        <strain evidence="1 2">V6</strain>
    </source>
</reference>
<dbReference type="Proteomes" id="UP000320722">
    <property type="component" value="Chromosome"/>
</dbReference>
<evidence type="ECO:0000313" key="1">
    <source>
        <dbReference type="EMBL" id="QDU01640.1"/>
    </source>
</evidence>
<dbReference type="AlphaFoldDB" id="A0A517W8R8"/>
<organism evidence="1 2">
    <name type="scientific">Gimesia chilikensis</name>
    <dbReference type="NCBI Taxonomy" id="2605989"/>
    <lineage>
        <taxon>Bacteria</taxon>
        <taxon>Pseudomonadati</taxon>
        <taxon>Planctomycetota</taxon>
        <taxon>Planctomycetia</taxon>
        <taxon>Planctomycetales</taxon>
        <taxon>Planctomycetaceae</taxon>
        <taxon>Gimesia</taxon>
    </lineage>
</organism>
<proteinExistence type="predicted"/>
<protein>
    <submittedName>
        <fullName evidence="1">Uncharacterized protein</fullName>
    </submittedName>
</protein>